<evidence type="ECO:0000256" key="1">
    <source>
        <dbReference type="PROSITE-ProRule" id="PRU00325"/>
    </source>
</evidence>
<gene>
    <name evidence="4" type="ORF">PPTG_02031</name>
</gene>
<dbReference type="InterPro" id="IPR007527">
    <property type="entry name" value="Znf_SWIM"/>
</dbReference>
<protein>
    <recommendedName>
        <fullName evidence="3">SWIM-type domain-containing protein</fullName>
    </recommendedName>
</protein>
<dbReference type="PROSITE" id="PS50966">
    <property type="entry name" value="ZF_SWIM"/>
    <property type="match status" value="1"/>
</dbReference>
<organism evidence="4 5">
    <name type="scientific">Phytophthora nicotianae (strain INRA-310)</name>
    <name type="common">Phytophthora parasitica</name>
    <dbReference type="NCBI Taxonomy" id="761204"/>
    <lineage>
        <taxon>Eukaryota</taxon>
        <taxon>Sar</taxon>
        <taxon>Stramenopiles</taxon>
        <taxon>Oomycota</taxon>
        <taxon>Peronosporomycetes</taxon>
        <taxon>Peronosporales</taxon>
        <taxon>Peronosporaceae</taxon>
        <taxon>Phytophthora</taxon>
    </lineage>
</organism>
<keyword evidence="1" id="KW-0862">Zinc</keyword>
<dbReference type="VEuPathDB" id="FungiDB:PPTG_02031"/>
<feature type="domain" description="SWIM-type" evidence="3">
    <location>
        <begin position="64"/>
        <end position="97"/>
    </location>
</feature>
<proteinExistence type="predicted"/>
<feature type="region of interest" description="Disordered" evidence="2">
    <location>
        <begin position="169"/>
        <end position="203"/>
    </location>
</feature>
<dbReference type="Proteomes" id="UP000018817">
    <property type="component" value="Unassembled WGS sequence"/>
</dbReference>
<reference evidence="4 5" key="2">
    <citation type="submission" date="2013-11" db="EMBL/GenBank/DDBJ databases">
        <title>The Genome Sequence of Phytophthora parasitica INRA-310.</title>
        <authorList>
            <consortium name="The Broad Institute Genomics Platform"/>
            <person name="Russ C."/>
            <person name="Tyler B."/>
            <person name="Panabieres F."/>
            <person name="Shan W."/>
            <person name="Tripathy S."/>
            <person name="Grunwald N."/>
            <person name="Machado M."/>
            <person name="Johnson C.S."/>
            <person name="Arredondo F."/>
            <person name="Hong C."/>
            <person name="Coffey M."/>
            <person name="Young S.K."/>
            <person name="Zeng Q."/>
            <person name="Gargeya S."/>
            <person name="Fitzgerald M."/>
            <person name="Abouelleil A."/>
            <person name="Alvarado L."/>
            <person name="Chapman S.B."/>
            <person name="Gainer-Dewar J."/>
            <person name="Goldberg J."/>
            <person name="Griggs A."/>
            <person name="Gujja S."/>
            <person name="Hansen M."/>
            <person name="Howarth C."/>
            <person name="Imamovic A."/>
            <person name="Ireland A."/>
            <person name="Larimer J."/>
            <person name="McCowan C."/>
            <person name="Murphy C."/>
            <person name="Pearson M."/>
            <person name="Poon T.W."/>
            <person name="Priest M."/>
            <person name="Roberts A."/>
            <person name="Saif S."/>
            <person name="Shea T."/>
            <person name="Sykes S."/>
            <person name="Wortman J."/>
            <person name="Nusbaum C."/>
            <person name="Birren B."/>
        </authorList>
    </citation>
    <scope>NUCLEOTIDE SEQUENCE [LARGE SCALE GENOMIC DNA]</scope>
    <source>
        <strain evidence="4 5">INRA-310</strain>
    </source>
</reference>
<dbReference type="GO" id="GO:0008270">
    <property type="term" value="F:zinc ion binding"/>
    <property type="evidence" value="ECO:0007669"/>
    <property type="project" value="UniProtKB-KW"/>
</dbReference>
<keyword evidence="1" id="KW-0479">Metal-binding</keyword>
<dbReference type="RefSeq" id="XP_008893670.1">
    <property type="nucleotide sequence ID" value="XM_008895422.1"/>
</dbReference>
<accession>W2R975</accession>
<reference evidence="5" key="1">
    <citation type="submission" date="2011-12" db="EMBL/GenBank/DDBJ databases">
        <authorList>
            <consortium name="The Broad Institute Genome Sequencing Platform"/>
            <person name="Russ C."/>
            <person name="Tyler B."/>
            <person name="Panabieres F."/>
            <person name="Shan W."/>
            <person name="Tripathy S."/>
            <person name="Grunwald N."/>
            <person name="Machado M."/>
            <person name="Young S.K."/>
            <person name="Zeng Q."/>
            <person name="Gargeya S."/>
            <person name="Fitzgerald M."/>
            <person name="Haas B."/>
            <person name="Abouelleil A."/>
            <person name="Alvarado L."/>
            <person name="Arachchi H.M."/>
            <person name="Berlin A."/>
            <person name="Chapman S.B."/>
            <person name="Gearin G."/>
            <person name="Goldberg J."/>
            <person name="Griggs A."/>
            <person name="Gujja S."/>
            <person name="Hansen M."/>
            <person name="Heiman D."/>
            <person name="Howarth C."/>
            <person name="Larimer J."/>
            <person name="Lui A."/>
            <person name="MacDonald P.J.P."/>
            <person name="McCowen C."/>
            <person name="Montmayeur A."/>
            <person name="Murphy C."/>
            <person name="Neiman D."/>
            <person name="Pearson M."/>
            <person name="Priest M."/>
            <person name="Roberts A."/>
            <person name="Saif S."/>
            <person name="Shea T."/>
            <person name="Sisk P."/>
            <person name="Stolte C."/>
            <person name="Sykes S."/>
            <person name="Wortman J."/>
            <person name="Nusbaum C."/>
            <person name="Birren B."/>
        </authorList>
    </citation>
    <scope>NUCLEOTIDE SEQUENCE [LARGE SCALE GENOMIC DNA]</scope>
    <source>
        <strain evidence="5">INRA-310</strain>
    </source>
</reference>
<sequence>MEKREKILTKRKNAGHDVTPYAKKLFEEEKLRVAQQTVVCGEPPHFYVFDAFDSRTVGSSAHVYEVDMDLGTCSRCTTAEQMRIPCRHVEAVIFDRAKSKAKGLVQYDVRDFFHSAYLVPNLQKALESISVRLSLYNELSLTDNVKPPPNYRQAGRSSMHTRSVEALDIVRGSKRKQNRGEDASSSFCSGRIRSKPTPDITTDEETKNVSVFFDAQLSATSTKKREKILLHQMR</sequence>
<name>W2R975_PHYN3</name>
<keyword evidence="1" id="KW-0863">Zinc-finger</keyword>
<dbReference type="EMBL" id="KI669563">
    <property type="protein sequence ID" value="ETN21963.1"/>
    <property type="molecule type" value="Genomic_DNA"/>
</dbReference>
<evidence type="ECO:0000256" key="2">
    <source>
        <dbReference type="SAM" id="MobiDB-lite"/>
    </source>
</evidence>
<dbReference type="OMA" id="SHNTRRC"/>
<dbReference type="GeneID" id="20172288"/>
<evidence type="ECO:0000313" key="4">
    <source>
        <dbReference type="EMBL" id="ETN21963.1"/>
    </source>
</evidence>
<evidence type="ECO:0000259" key="3">
    <source>
        <dbReference type="PROSITE" id="PS50966"/>
    </source>
</evidence>
<dbReference type="OrthoDB" id="128432at2759"/>
<dbReference type="AlphaFoldDB" id="W2R975"/>
<evidence type="ECO:0000313" key="5">
    <source>
        <dbReference type="Proteomes" id="UP000018817"/>
    </source>
</evidence>